<dbReference type="Proteomes" id="UP001171916">
    <property type="component" value="Unassembled WGS sequence"/>
</dbReference>
<evidence type="ECO:0000313" key="1">
    <source>
        <dbReference type="EMBL" id="MDN3204065.1"/>
    </source>
</evidence>
<name>A0ABT7YC14_9BACT</name>
<evidence type="ECO:0000313" key="2">
    <source>
        <dbReference type="Proteomes" id="UP001171916"/>
    </source>
</evidence>
<proteinExistence type="predicted"/>
<reference evidence="1" key="1">
    <citation type="submission" date="2023-06" db="EMBL/GenBank/DDBJ databases">
        <title>Robiginitalea aurantiacus sp. nov. and Algoriphagus sediminis sp. nov., isolated from coastal sediment.</title>
        <authorList>
            <person name="Zhou Z.Y."/>
            <person name="An J."/>
            <person name="Jia Y.W."/>
            <person name="Du Z.J."/>
        </authorList>
    </citation>
    <scope>NUCLEOTIDE SEQUENCE</scope>
    <source>
        <strain evidence="1">C2-7</strain>
    </source>
</reference>
<dbReference type="RefSeq" id="WP_289999619.1">
    <property type="nucleotide sequence ID" value="NZ_JAUEPH010000003.1"/>
</dbReference>
<keyword evidence="2" id="KW-1185">Reference proteome</keyword>
<dbReference type="EMBL" id="JAUEPH010000003">
    <property type="protein sequence ID" value="MDN3204065.1"/>
    <property type="molecule type" value="Genomic_DNA"/>
</dbReference>
<organism evidence="1 2">
    <name type="scientific">Algoriphagus sediminis</name>
    <dbReference type="NCBI Taxonomy" id="3057113"/>
    <lineage>
        <taxon>Bacteria</taxon>
        <taxon>Pseudomonadati</taxon>
        <taxon>Bacteroidota</taxon>
        <taxon>Cytophagia</taxon>
        <taxon>Cytophagales</taxon>
        <taxon>Cyclobacteriaceae</taxon>
        <taxon>Algoriphagus</taxon>
    </lineage>
</organism>
<sequence length="233" mass="26983">MIKVLATFILTLSITIGFSQTRTEYHVINVLGANIHSDQDFNSQIVGKYNSGKAIKYFEEELPEKVEKKVNSILTLKGYWIKIMMEDFGWGYIFSSDLSKTPTSNLTEYENQDGLHLFGKKLSSKKFTEPHSFESGTYYSEETEIYFENAFFTESFFDGCWTWKYELKDFTLSEAYHQVLQLTSIFRDEKIETPRIISGQGNTWFFSDIDASQEIKLEDLGQGQYKISFSSCT</sequence>
<gene>
    <name evidence="1" type="ORF">QVH07_07885</name>
</gene>
<protein>
    <submittedName>
        <fullName evidence="1">SH3 domain-containing protein</fullName>
    </submittedName>
</protein>
<comment type="caution">
    <text evidence="1">The sequence shown here is derived from an EMBL/GenBank/DDBJ whole genome shotgun (WGS) entry which is preliminary data.</text>
</comment>
<accession>A0ABT7YC14</accession>